<dbReference type="EMBL" id="JAUSVX010000001">
    <property type="protein sequence ID" value="MDQ0467334.1"/>
    <property type="molecule type" value="Genomic_DNA"/>
</dbReference>
<dbReference type="InterPro" id="IPR009057">
    <property type="entry name" value="Homeodomain-like_sf"/>
</dbReference>
<dbReference type="Pfam" id="PF02311">
    <property type="entry name" value="AraC_binding"/>
    <property type="match status" value="1"/>
</dbReference>
<dbReference type="InterPro" id="IPR018060">
    <property type="entry name" value="HTH_AraC"/>
</dbReference>
<organism evidence="6 7">
    <name type="scientific">Labrys wisconsinensis</name>
    <dbReference type="NCBI Taxonomy" id="425677"/>
    <lineage>
        <taxon>Bacteria</taxon>
        <taxon>Pseudomonadati</taxon>
        <taxon>Pseudomonadota</taxon>
        <taxon>Alphaproteobacteria</taxon>
        <taxon>Hyphomicrobiales</taxon>
        <taxon>Xanthobacteraceae</taxon>
        <taxon>Labrys</taxon>
    </lineage>
</organism>
<dbReference type="RefSeq" id="WP_307266795.1">
    <property type="nucleotide sequence ID" value="NZ_JAUSVX010000001.1"/>
</dbReference>
<dbReference type="SMART" id="SM00342">
    <property type="entry name" value="HTH_ARAC"/>
    <property type="match status" value="1"/>
</dbReference>
<dbReference type="Gene3D" id="2.60.120.280">
    <property type="entry name" value="Regulatory protein AraC"/>
    <property type="match status" value="1"/>
</dbReference>
<dbReference type="SUPFAM" id="SSF51215">
    <property type="entry name" value="Regulatory protein AraC"/>
    <property type="match status" value="1"/>
</dbReference>
<evidence type="ECO:0000259" key="5">
    <source>
        <dbReference type="PROSITE" id="PS01124"/>
    </source>
</evidence>
<dbReference type="PANTHER" id="PTHR46796">
    <property type="entry name" value="HTH-TYPE TRANSCRIPTIONAL ACTIVATOR RHAS-RELATED"/>
    <property type="match status" value="1"/>
</dbReference>
<dbReference type="InterPro" id="IPR018062">
    <property type="entry name" value="HTH_AraC-typ_CS"/>
</dbReference>
<dbReference type="InterPro" id="IPR020449">
    <property type="entry name" value="Tscrpt_reg_AraC-type_HTH"/>
</dbReference>
<dbReference type="PRINTS" id="PR00032">
    <property type="entry name" value="HTHARAC"/>
</dbReference>
<reference evidence="6 7" key="1">
    <citation type="submission" date="2023-07" db="EMBL/GenBank/DDBJ databases">
        <title>Genomic Encyclopedia of Type Strains, Phase IV (KMG-IV): sequencing the most valuable type-strain genomes for metagenomic binning, comparative biology and taxonomic classification.</title>
        <authorList>
            <person name="Goeker M."/>
        </authorList>
    </citation>
    <scope>NUCLEOTIDE SEQUENCE [LARGE SCALE GENOMIC DNA]</scope>
    <source>
        <strain evidence="6 7">DSM 19619</strain>
    </source>
</reference>
<keyword evidence="7" id="KW-1185">Reference proteome</keyword>
<dbReference type="PROSITE" id="PS00041">
    <property type="entry name" value="HTH_ARAC_FAMILY_1"/>
    <property type="match status" value="1"/>
</dbReference>
<dbReference type="PANTHER" id="PTHR46796:SF6">
    <property type="entry name" value="ARAC SUBFAMILY"/>
    <property type="match status" value="1"/>
</dbReference>
<evidence type="ECO:0000256" key="1">
    <source>
        <dbReference type="ARBA" id="ARBA00023015"/>
    </source>
</evidence>
<dbReference type="InterPro" id="IPR037923">
    <property type="entry name" value="HTH-like"/>
</dbReference>
<dbReference type="Pfam" id="PF12833">
    <property type="entry name" value="HTH_18"/>
    <property type="match status" value="1"/>
</dbReference>
<comment type="caution">
    <text evidence="6">The sequence shown here is derived from an EMBL/GenBank/DDBJ whole genome shotgun (WGS) entry which is preliminary data.</text>
</comment>
<keyword evidence="2" id="KW-0238">DNA-binding</keyword>
<keyword evidence="1" id="KW-0805">Transcription regulation</keyword>
<evidence type="ECO:0000313" key="7">
    <source>
        <dbReference type="Proteomes" id="UP001242480"/>
    </source>
</evidence>
<keyword evidence="3" id="KW-0010">Activator</keyword>
<feature type="domain" description="HTH araC/xylS-type" evidence="5">
    <location>
        <begin position="189"/>
        <end position="287"/>
    </location>
</feature>
<sequence>MGNSVLDHLVDRGPVRRVISLPRRRAPLHIMPTSAGYEIAEGPAYDWDGRKRGNTPFSVLQHTVAGAGRLHYERREHRLRPGDTMLVTIPHPHRYWLEGGETWSFFWIAMSGQEALRLHRAILAAAGPVFRLRTETVDELARACLALADEPLEAGRASGIAYTATMALHDDLLARQEAGAGEARHAAIARVTAHVRQHLDEPLEVQALADVAGMSRAHFSRLFARVEGLPPSEFVLRERMQRAARLLVNGQLSVKAIASACGFADPNYFAKAFRRSFAISPSAFRTTGMYGGPRSER</sequence>
<accession>A0ABU0IZ92</accession>
<evidence type="ECO:0000256" key="2">
    <source>
        <dbReference type="ARBA" id="ARBA00023125"/>
    </source>
</evidence>
<keyword evidence="4" id="KW-0804">Transcription</keyword>
<dbReference type="InterPro" id="IPR003313">
    <property type="entry name" value="AraC-bd"/>
</dbReference>
<proteinExistence type="predicted"/>
<dbReference type="SUPFAM" id="SSF46689">
    <property type="entry name" value="Homeodomain-like"/>
    <property type="match status" value="2"/>
</dbReference>
<gene>
    <name evidence="6" type="ORF">QO011_000329</name>
</gene>
<protein>
    <submittedName>
        <fullName evidence="6">AraC-like DNA-binding protein</fullName>
    </submittedName>
</protein>
<dbReference type="Proteomes" id="UP001242480">
    <property type="component" value="Unassembled WGS sequence"/>
</dbReference>
<dbReference type="Gene3D" id="1.10.10.60">
    <property type="entry name" value="Homeodomain-like"/>
    <property type="match status" value="2"/>
</dbReference>
<evidence type="ECO:0000256" key="4">
    <source>
        <dbReference type="ARBA" id="ARBA00023163"/>
    </source>
</evidence>
<dbReference type="PROSITE" id="PS01124">
    <property type="entry name" value="HTH_ARAC_FAMILY_2"/>
    <property type="match status" value="1"/>
</dbReference>
<name>A0ABU0IZ92_9HYPH</name>
<evidence type="ECO:0000256" key="3">
    <source>
        <dbReference type="ARBA" id="ARBA00023159"/>
    </source>
</evidence>
<dbReference type="InterPro" id="IPR050204">
    <property type="entry name" value="AraC_XylS_family_regulators"/>
</dbReference>
<evidence type="ECO:0000313" key="6">
    <source>
        <dbReference type="EMBL" id="MDQ0467334.1"/>
    </source>
</evidence>